<keyword evidence="13" id="KW-1185">Reference proteome</keyword>
<dbReference type="InterPro" id="IPR016187">
    <property type="entry name" value="CTDL_fold"/>
</dbReference>
<dbReference type="GO" id="GO:0005615">
    <property type="term" value="C:extracellular space"/>
    <property type="evidence" value="ECO:0007669"/>
    <property type="project" value="TreeGrafter"/>
</dbReference>
<dbReference type="PANTHER" id="PTHR22804">
    <property type="entry name" value="AGGRECAN/VERSICAN PROTEOGLYCAN"/>
    <property type="match status" value="1"/>
</dbReference>
<dbReference type="PRINTS" id="PR01265">
    <property type="entry name" value="LINKMODULE"/>
</dbReference>
<dbReference type="Pfam" id="PF07686">
    <property type="entry name" value="V-set"/>
    <property type="match status" value="1"/>
</dbReference>
<dbReference type="InterPro" id="IPR007110">
    <property type="entry name" value="Ig-like_dom"/>
</dbReference>
<evidence type="ECO:0000256" key="7">
    <source>
        <dbReference type="ARBA" id="ARBA00023319"/>
    </source>
</evidence>
<protein>
    <submittedName>
        <fullName evidence="14 15">Hyaluronan and proteoglycan link protein 3-like isoform X1</fullName>
    </submittedName>
</protein>
<dbReference type="GO" id="GO:0005540">
    <property type="term" value="F:hyaluronic acid binding"/>
    <property type="evidence" value="ECO:0007669"/>
    <property type="project" value="UniProtKB-KW"/>
</dbReference>
<reference evidence="14 15" key="1">
    <citation type="submission" date="2025-04" db="UniProtKB">
        <authorList>
            <consortium name="RefSeq"/>
        </authorList>
    </citation>
    <scope>IDENTIFICATION</scope>
</reference>
<dbReference type="InterPro" id="IPR036179">
    <property type="entry name" value="Ig-like_dom_sf"/>
</dbReference>
<organism evidence="13 14">
    <name type="scientific">Gymnodraco acuticeps</name>
    <name type="common">Antarctic dragonfish</name>
    <dbReference type="NCBI Taxonomy" id="8218"/>
    <lineage>
        <taxon>Eukaryota</taxon>
        <taxon>Metazoa</taxon>
        <taxon>Chordata</taxon>
        <taxon>Craniata</taxon>
        <taxon>Vertebrata</taxon>
        <taxon>Euteleostomi</taxon>
        <taxon>Actinopterygii</taxon>
        <taxon>Neopterygii</taxon>
        <taxon>Teleostei</taxon>
        <taxon>Neoteleostei</taxon>
        <taxon>Acanthomorphata</taxon>
        <taxon>Eupercaria</taxon>
        <taxon>Perciformes</taxon>
        <taxon>Notothenioidei</taxon>
        <taxon>Bathydraconidae</taxon>
        <taxon>Gymnodraco</taxon>
    </lineage>
</organism>
<dbReference type="FunFam" id="3.10.100.10:FF:000001">
    <property type="entry name" value="Hyaluronan proteoglycan link protein 1"/>
    <property type="match status" value="1"/>
</dbReference>
<keyword evidence="10" id="KW-0732">Signal</keyword>
<evidence type="ECO:0000256" key="5">
    <source>
        <dbReference type="ARBA" id="ARBA00023157"/>
    </source>
</evidence>
<dbReference type="GO" id="GO:0045202">
    <property type="term" value="C:synapse"/>
    <property type="evidence" value="ECO:0007669"/>
    <property type="project" value="TreeGrafter"/>
</dbReference>
<evidence type="ECO:0000256" key="8">
    <source>
        <dbReference type="ARBA" id="ARBA00038272"/>
    </source>
</evidence>
<comment type="similarity">
    <text evidence="8">Belongs to the HAPLN family.</text>
</comment>
<keyword evidence="5 9" id="KW-1015">Disulfide bond</keyword>
<sequence length="372" mass="41545">MMICCIQILLLLGVQLALSIPNFFYHDFRKGNGNKEIHFSGVKLHVDSAQPAVFAATGDNVTLPCRFWYEPELTSPREPRVKWSWQPAAGGHETDVLVAIGSRSRSFGEFRGRVQIRQDFPGDAALVMTNLMLNDTGRYHCEVVDGLEDKSTSVYLELRGVVFPYQHPRGHYHLSFLAAQQACEQQASTLATFSQLFQSWKEGLNWCNAGWLADGTVQYPMTRPRVPCGGDGLAPGVRSYGRRHLQLHRYDVFCFSSTLQVNSLTLGRLLSNVGGKVYYLQPSHTMNLTEAQQACQEDGAQVAKVGQLYAAWKLSVLDRCDAGWLADGSVRYPITRPRRNCGPSEPGVHSFGFPPPQHKHGVYCYKSGDELM</sequence>
<evidence type="ECO:0000313" key="15">
    <source>
        <dbReference type="RefSeq" id="XP_034076833.1"/>
    </source>
</evidence>
<dbReference type="AlphaFoldDB" id="A0A6P8VJV5"/>
<feature type="signal peptide" evidence="10">
    <location>
        <begin position="1"/>
        <end position="19"/>
    </location>
</feature>
<dbReference type="Pfam" id="PF00193">
    <property type="entry name" value="Xlink"/>
    <property type="match status" value="2"/>
</dbReference>
<feature type="disulfide bond" evidence="9">
    <location>
        <begin position="207"/>
        <end position="228"/>
    </location>
</feature>
<comment type="subcellular location">
    <subcellularLocation>
        <location evidence="1">Secreted</location>
        <location evidence="1">Extracellular space</location>
        <location evidence="1">Extracellular matrix</location>
    </subcellularLocation>
</comment>
<accession>A0A6P8VJV5</accession>
<dbReference type="SMART" id="SM00406">
    <property type="entry name" value="IGv"/>
    <property type="match status" value="1"/>
</dbReference>
<name>A0A6P8VJV5_GYMAC</name>
<dbReference type="SUPFAM" id="SSF56436">
    <property type="entry name" value="C-type lectin-like"/>
    <property type="match status" value="2"/>
</dbReference>
<dbReference type="SMART" id="SM00409">
    <property type="entry name" value="IG"/>
    <property type="match status" value="1"/>
</dbReference>
<comment type="caution">
    <text evidence="9">Lacks conserved residue(s) required for the propagation of feature annotation.</text>
</comment>
<keyword evidence="6" id="KW-0373">Hyaluronic acid</keyword>
<dbReference type="Gene3D" id="3.10.100.10">
    <property type="entry name" value="Mannose-Binding Protein A, subunit A"/>
    <property type="match status" value="2"/>
</dbReference>
<evidence type="ECO:0000256" key="10">
    <source>
        <dbReference type="SAM" id="SignalP"/>
    </source>
</evidence>
<dbReference type="SUPFAM" id="SSF48726">
    <property type="entry name" value="Immunoglobulin"/>
    <property type="match status" value="1"/>
</dbReference>
<evidence type="ECO:0000259" key="11">
    <source>
        <dbReference type="PROSITE" id="PS50835"/>
    </source>
</evidence>
<dbReference type="CDD" id="cd03519">
    <property type="entry name" value="Link_domain_HAPLN_module_2"/>
    <property type="match status" value="1"/>
</dbReference>
<dbReference type="GO" id="GO:0007155">
    <property type="term" value="P:cell adhesion"/>
    <property type="evidence" value="ECO:0007669"/>
    <property type="project" value="InterPro"/>
</dbReference>
<dbReference type="GO" id="GO:0007417">
    <property type="term" value="P:central nervous system development"/>
    <property type="evidence" value="ECO:0007669"/>
    <property type="project" value="TreeGrafter"/>
</dbReference>
<dbReference type="PANTHER" id="PTHR22804:SF40">
    <property type="entry name" value="HYALURONAN AND PROTEOGLYCAN LINK PROTEIN 3"/>
    <property type="match status" value="1"/>
</dbReference>
<dbReference type="RefSeq" id="XP_034076832.1">
    <property type="nucleotide sequence ID" value="XM_034220941.1"/>
</dbReference>
<keyword evidence="7" id="KW-0393">Immunoglobulin domain</keyword>
<evidence type="ECO:0000256" key="6">
    <source>
        <dbReference type="ARBA" id="ARBA00023290"/>
    </source>
</evidence>
<evidence type="ECO:0000256" key="3">
    <source>
        <dbReference type="ARBA" id="ARBA00022530"/>
    </source>
</evidence>
<dbReference type="InterPro" id="IPR000538">
    <property type="entry name" value="Link_dom"/>
</dbReference>
<dbReference type="FunFam" id="3.10.100.10:FF:000002">
    <property type="entry name" value="Hyaluronan proteoglycan link protein 1"/>
    <property type="match status" value="1"/>
</dbReference>
<keyword evidence="2" id="KW-0964">Secreted</keyword>
<gene>
    <name evidence="14 15" type="primary">LOC117549236</name>
</gene>
<dbReference type="InterPro" id="IPR003599">
    <property type="entry name" value="Ig_sub"/>
</dbReference>
<dbReference type="InterPro" id="IPR016186">
    <property type="entry name" value="C-type_lectin-like/link_sf"/>
</dbReference>
<dbReference type="GO" id="GO:0072534">
    <property type="term" value="C:perineuronal net"/>
    <property type="evidence" value="ECO:0007669"/>
    <property type="project" value="TreeGrafter"/>
</dbReference>
<feature type="chain" id="PRO_5044654512" evidence="10">
    <location>
        <begin position="20"/>
        <end position="372"/>
    </location>
</feature>
<feature type="disulfide bond" evidence="9">
    <location>
        <begin position="295"/>
        <end position="364"/>
    </location>
</feature>
<feature type="disulfide bond" evidence="9">
    <location>
        <begin position="320"/>
        <end position="341"/>
    </location>
</feature>
<dbReference type="OrthoDB" id="6431884at2759"/>
<dbReference type="InterPro" id="IPR050691">
    <property type="entry name" value="Hyaluronan_bind_Proteoglycan"/>
</dbReference>
<keyword evidence="3" id="KW-0272">Extracellular matrix</keyword>
<proteinExistence type="inferred from homology"/>
<dbReference type="GeneID" id="117549236"/>
<dbReference type="GO" id="GO:0002052">
    <property type="term" value="P:positive regulation of neuroblast proliferation"/>
    <property type="evidence" value="ECO:0007669"/>
    <property type="project" value="TreeGrafter"/>
</dbReference>
<dbReference type="GO" id="GO:0001501">
    <property type="term" value="P:skeletal system development"/>
    <property type="evidence" value="ECO:0007669"/>
    <property type="project" value="TreeGrafter"/>
</dbReference>
<evidence type="ECO:0000313" key="14">
    <source>
        <dbReference type="RefSeq" id="XP_034076832.1"/>
    </source>
</evidence>
<evidence type="ECO:0000313" key="13">
    <source>
        <dbReference type="Proteomes" id="UP000515161"/>
    </source>
</evidence>
<evidence type="ECO:0000256" key="4">
    <source>
        <dbReference type="ARBA" id="ARBA00022737"/>
    </source>
</evidence>
<feature type="domain" description="Ig-like" evidence="11">
    <location>
        <begin position="21"/>
        <end position="157"/>
    </location>
</feature>
<evidence type="ECO:0000256" key="2">
    <source>
        <dbReference type="ARBA" id="ARBA00022525"/>
    </source>
</evidence>
<keyword evidence="4" id="KW-0677">Repeat</keyword>
<dbReference type="RefSeq" id="XP_034076833.1">
    <property type="nucleotide sequence ID" value="XM_034220942.1"/>
</dbReference>
<feature type="domain" description="Link" evidence="12">
    <location>
        <begin position="275"/>
        <end position="366"/>
    </location>
</feature>
<dbReference type="InterPro" id="IPR013106">
    <property type="entry name" value="Ig_V-set"/>
</dbReference>
<evidence type="ECO:0000259" key="12">
    <source>
        <dbReference type="PROSITE" id="PS50963"/>
    </source>
</evidence>
<dbReference type="PROSITE" id="PS50963">
    <property type="entry name" value="LINK_2"/>
    <property type="match status" value="2"/>
</dbReference>
<dbReference type="PROSITE" id="PS50835">
    <property type="entry name" value="IG_LIKE"/>
    <property type="match status" value="1"/>
</dbReference>
<feature type="domain" description="Link" evidence="12">
    <location>
        <begin position="161"/>
        <end position="256"/>
    </location>
</feature>
<dbReference type="KEGG" id="gacu:117549236"/>
<evidence type="ECO:0000256" key="9">
    <source>
        <dbReference type="PROSITE-ProRule" id="PRU00323"/>
    </source>
</evidence>
<dbReference type="Proteomes" id="UP000515161">
    <property type="component" value="Unplaced"/>
</dbReference>
<dbReference type="Gene3D" id="2.60.40.10">
    <property type="entry name" value="Immunoglobulins"/>
    <property type="match status" value="1"/>
</dbReference>
<evidence type="ECO:0000256" key="1">
    <source>
        <dbReference type="ARBA" id="ARBA00004498"/>
    </source>
</evidence>
<dbReference type="SMART" id="SM00445">
    <property type="entry name" value="LINK"/>
    <property type="match status" value="2"/>
</dbReference>
<dbReference type="InterPro" id="IPR013783">
    <property type="entry name" value="Ig-like_fold"/>
</dbReference>
<dbReference type="GO" id="GO:0010001">
    <property type="term" value="P:glial cell differentiation"/>
    <property type="evidence" value="ECO:0007669"/>
    <property type="project" value="TreeGrafter"/>
</dbReference>